<dbReference type="EnsemblMetazoa" id="MESCA006905-RA">
    <property type="protein sequence ID" value="MESCA006905-PA"/>
    <property type="gene ID" value="MESCA006905"/>
</dbReference>
<dbReference type="Proteomes" id="UP000015102">
    <property type="component" value="Unassembled WGS sequence"/>
</dbReference>
<dbReference type="EMBL" id="CAQQ02200218">
    <property type="status" value="NOT_ANNOTATED_CDS"/>
    <property type="molecule type" value="Genomic_DNA"/>
</dbReference>
<sequence>MIDSKEIQELFQSTLLWFKRKINVNEVINTNHKTVVSTHELKDVIINWIKITDRAREGIEIINKLNNETFATVLEYVHKNMNPSEDEEEQENALEDLEKLVAIPRPEFLLLIKTLSYILKRTSTFLLKPTKLQQELREKLKLDDDKIDGIIRLWIKNTKPILTNLHCGSMESKEVTDVSWMLNLQISSNCQQKERTALACLQLKTGDGNDIDLEMNHSELLNLFNQFENIQNELDNFK</sequence>
<dbReference type="InterPro" id="IPR017920">
    <property type="entry name" value="COMM"/>
</dbReference>
<organism evidence="2 3">
    <name type="scientific">Megaselia scalaris</name>
    <name type="common">Humpbacked fly</name>
    <name type="synonym">Phora scalaris</name>
    <dbReference type="NCBI Taxonomy" id="36166"/>
    <lineage>
        <taxon>Eukaryota</taxon>
        <taxon>Metazoa</taxon>
        <taxon>Ecdysozoa</taxon>
        <taxon>Arthropoda</taxon>
        <taxon>Hexapoda</taxon>
        <taxon>Insecta</taxon>
        <taxon>Pterygota</taxon>
        <taxon>Neoptera</taxon>
        <taxon>Endopterygota</taxon>
        <taxon>Diptera</taxon>
        <taxon>Brachycera</taxon>
        <taxon>Muscomorpha</taxon>
        <taxon>Platypezoidea</taxon>
        <taxon>Phoridae</taxon>
        <taxon>Megaseliini</taxon>
        <taxon>Megaselia</taxon>
    </lineage>
</organism>
<dbReference type="PANTHER" id="PTHR12333:SF0">
    <property type="entry name" value="COMM DOMAIN-CONTAINING PROTEIN 10"/>
    <property type="match status" value="1"/>
</dbReference>
<reference evidence="3" key="1">
    <citation type="submission" date="2013-02" db="EMBL/GenBank/DDBJ databases">
        <authorList>
            <person name="Hughes D."/>
        </authorList>
    </citation>
    <scope>NUCLEOTIDE SEQUENCE</scope>
    <source>
        <strain>Durham</strain>
        <strain evidence="3">NC isolate 2 -- Noor lab</strain>
    </source>
</reference>
<feature type="domain" description="COMM" evidence="1">
    <location>
        <begin position="174"/>
        <end position="238"/>
    </location>
</feature>
<dbReference type="PROSITE" id="PS51269">
    <property type="entry name" value="COMM"/>
    <property type="match status" value="1"/>
</dbReference>
<dbReference type="HOGENOM" id="CLU_101921_0_0_1"/>
<evidence type="ECO:0000313" key="3">
    <source>
        <dbReference type="Proteomes" id="UP000015102"/>
    </source>
</evidence>
<protein>
    <recommendedName>
        <fullName evidence="1">COMM domain-containing protein</fullName>
    </recommendedName>
</protein>
<reference evidence="2" key="2">
    <citation type="submission" date="2015-06" db="UniProtKB">
        <authorList>
            <consortium name="EnsemblMetazoa"/>
        </authorList>
    </citation>
    <scope>IDENTIFICATION</scope>
</reference>
<evidence type="ECO:0000313" key="2">
    <source>
        <dbReference type="EnsemblMetazoa" id="MESCA006905-PA"/>
    </source>
</evidence>
<name>T1GT82_MEGSC</name>
<dbReference type="PANTHER" id="PTHR12333">
    <property type="entry name" value="COMM DOMAIN CONTAINING PROTEIN 10"/>
    <property type="match status" value="1"/>
</dbReference>
<evidence type="ECO:0000259" key="1">
    <source>
        <dbReference type="PROSITE" id="PS51269"/>
    </source>
</evidence>
<dbReference type="InterPro" id="IPR037361">
    <property type="entry name" value="COMMD10"/>
</dbReference>
<dbReference type="AlphaFoldDB" id="T1GT82"/>
<keyword evidence="3" id="KW-1185">Reference proteome</keyword>
<accession>T1GT82</accession>
<dbReference type="Pfam" id="PF21672">
    <property type="entry name" value="COMM_HN"/>
    <property type="match status" value="1"/>
</dbReference>
<dbReference type="OMA" id="AWKLNVE"/>
<proteinExistence type="predicted"/>
<dbReference type="STRING" id="36166.T1GT82"/>
<dbReference type="Pfam" id="PF07258">
    <property type="entry name" value="COMM_domain"/>
    <property type="match status" value="1"/>
</dbReference>